<protein>
    <submittedName>
        <fullName evidence="5">Exonuclease domain-containing protein</fullName>
    </submittedName>
</protein>
<accession>A0ABV9EBS4</accession>
<dbReference type="EMBL" id="JBHSFN010000003">
    <property type="protein sequence ID" value="MFC4585714.1"/>
    <property type="molecule type" value="Genomic_DNA"/>
</dbReference>
<keyword evidence="6" id="KW-1185">Reference proteome</keyword>
<organism evidence="5 6">
    <name type="scientific">Sphaerisporangium corydalis</name>
    <dbReference type="NCBI Taxonomy" id="1441875"/>
    <lineage>
        <taxon>Bacteria</taxon>
        <taxon>Bacillati</taxon>
        <taxon>Actinomycetota</taxon>
        <taxon>Actinomycetes</taxon>
        <taxon>Streptosporangiales</taxon>
        <taxon>Streptosporangiaceae</taxon>
        <taxon>Sphaerisporangium</taxon>
    </lineage>
</organism>
<dbReference type="Pfam" id="PF00929">
    <property type="entry name" value="RNase_T"/>
    <property type="match status" value="1"/>
</dbReference>
<proteinExistence type="predicted"/>
<dbReference type="SMART" id="SM00479">
    <property type="entry name" value="EXOIII"/>
    <property type="match status" value="1"/>
</dbReference>
<evidence type="ECO:0000313" key="6">
    <source>
        <dbReference type="Proteomes" id="UP001595891"/>
    </source>
</evidence>
<dbReference type="InterPro" id="IPR013520">
    <property type="entry name" value="Ribonucl_H"/>
</dbReference>
<dbReference type="InterPro" id="IPR029024">
    <property type="entry name" value="TerB-like"/>
</dbReference>
<keyword evidence="1" id="KW-0540">Nuclease</keyword>
<dbReference type="InterPro" id="IPR036420">
    <property type="entry name" value="BRCT_dom_sf"/>
</dbReference>
<keyword evidence="2" id="KW-0378">Hydrolase</keyword>
<dbReference type="Gene3D" id="3.30.420.10">
    <property type="entry name" value="Ribonuclease H-like superfamily/Ribonuclease H"/>
    <property type="match status" value="1"/>
</dbReference>
<dbReference type="Proteomes" id="UP001595891">
    <property type="component" value="Unassembled WGS sequence"/>
</dbReference>
<reference evidence="6" key="1">
    <citation type="journal article" date="2019" name="Int. J. Syst. Evol. Microbiol.">
        <title>The Global Catalogue of Microorganisms (GCM) 10K type strain sequencing project: providing services to taxonomists for standard genome sequencing and annotation.</title>
        <authorList>
            <consortium name="The Broad Institute Genomics Platform"/>
            <consortium name="The Broad Institute Genome Sequencing Center for Infectious Disease"/>
            <person name="Wu L."/>
            <person name="Ma J."/>
        </authorList>
    </citation>
    <scope>NUCLEOTIDE SEQUENCE [LARGE SCALE GENOMIC DNA]</scope>
    <source>
        <strain evidence="6">CCUG 49560</strain>
    </source>
</reference>
<dbReference type="InterPro" id="IPR036397">
    <property type="entry name" value="RNaseH_sf"/>
</dbReference>
<evidence type="ECO:0000259" key="4">
    <source>
        <dbReference type="SMART" id="SM00479"/>
    </source>
</evidence>
<gene>
    <name evidence="5" type="ORF">ACFO8L_06515</name>
</gene>
<feature type="domain" description="Exonuclease" evidence="4">
    <location>
        <begin position="7"/>
        <end position="174"/>
    </location>
</feature>
<keyword evidence="3 5" id="KW-0269">Exonuclease</keyword>
<dbReference type="SUPFAM" id="SSF52113">
    <property type="entry name" value="BRCT domain"/>
    <property type="match status" value="1"/>
</dbReference>
<dbReference type="PANTHER" id="PTHR30231">
    <property type="entry name" value="DNA POLYMERASE III SUBUNIT EPSILON"/>
    <property type="match status" value="1"/>
</dbReference>
<comment type="caution">
    <text evidence="5">The sequence shown here is derived from an EMBL/GenBank/DDBJ whole genome shotgun (WGS) entry which is preliminary data.</text>
</comment>
<dbReference type="Gene3D" id="3.40.50.10190">
    <property type="entry name" value="BRCT domain"/>
    <property type="match status" value="1"/>
</dbReference>
<evidence type="ECO:0000313" key="5">
    <source>
        <dbReference type="EMBL" id="MFC4585714.1"/>
    </source>
</evidence>
<dbReference type="GO" id="GO:0004527">
    <property type="term" value="F:exonuclease activity"/>
    <property type="evidence" value="ECO:0007669"/>
    <property type="project" value="UniProtKB-KW"/>
</dbReference>
<name>A0ABV9EBS4_9ACTN</name>
<dbReference type="InterPro" id="IPR012337">
    <property type="entry name" value="RNaseH-like_sf"/>
</dbReference>
<sequence>MANEPVGYAVLDLETTGLRPSWHDRIVEVGIVHLDPSGEPTGEWGTLVNPERDLGPRHIHGIDAADIRHAPRFAEIAGTLTGLLRGRALVAHNLRFDLGFLRHEFALVGAPPLSLDGLGICTMTEATRFLPRAPRNLAGCCAEAGIPLDGHHDALVDARATAGLLRHYLDLSRPASPWHPHLRHAAGARWPAIPDTGTPWVPRGVAAERDDHFLARLVDRLPRAFEPAQADAYLALLDRVLLDHHISAGEADALVELATRLDLCRADVERLHSDYLAALARLAQADGVVTPGERHELELVARLLRMPAQAVADALACTTPAVPLTRYALRPGDLVAFTGDMDGGREAWEERACRAGYVSHPNVTKRVRLLVAADPDTLSGKARKARGYGIPIVTPAAFARLIE</sequence>
<dbReference type="RefSeq" id="WP_262841298.1">
    <property type="nucleotide sequence ID" value="NZ_JANZYP010000004.1"/>
</dbReference>
<dbReference type="PANTHER" id="PTHR30231:SF4">
    <property type="entry name" value="PROTEIN NEN2"/>
    <property type="match status" value="1"/>
</dbReference>
<evidence type="ECO:0000256" key="3">
    <source>
        <dbReference type="ARBA" id="ARBA00022839"/>
    </source>
</evidence>
<evidence type="ECO:0000256" key="1">
    <source>
        <dbReference type="ARBA" id="ARBA00022722"/>
    </source>
</evidence>
<dbReference type="CDD" id="cd06127">
    <property type="entry name" value="DEDDh"/>
    <property type="match status" value="1"/>
</dbReference>
<dbReference type="SUPFAM" id="SSF53098">
    <property type="entry name" value="Ribonuclease H-like"/>
    <property type="match status" value="1"/>
</dbReference>
<evidence type="ECO:0000256" key="2">
    <source>
        <dbReference type="ARBA" id="ARBA00022801"/>
    </source>
</evidence>
<dbReference type="SUPFAM" id="SSF158682">
    <property type="entry name" value="TerB-like"/>
    <property type="match status" value="1"/>
</dbReference>